<feature type="region of interest" description="Disordered" evidence="3">
    <location>
        <begin position="1"/>
        <end position="20"/>
    </location>
</feature>
<keyword evidence="6" id="KW-1185">Reference proteome</keyword>
<evidence type="ECO:0000256" key="2">
    <source>
        <dbReference type="PROSITE-ProRule" id="PRU00376"/>
    </source>
</evidence>
<dbReference type="Pfam" id="PF22951">
    <property type="entry name" value="3HBD"/>
    <property type="match status" value="1"/>
</dbReference>
<feature type="compositionally biased region" description="Basic and acidic residues" evidence="3">
    <location>
        <begin position="914"/>
        <end position="934"/>
    </location>
</feature>
<proteinExistence type="predicted"/>
<feature type="region of interest" description="Disordered" evidence="3">
    <location>
        <begin position="901"/>
        <end position="982"/>
    </location>
</feature>
<feature type="compositionally biased region" description="Polar residues" evidence="3">
    <location>
        <begin position="1"/>
        <end position="10"/>
    </location>
</feature>
<dbReference type="InterPro" id="IPR058706">
    <property type="entry name" value="zf-C2H2_AHC1-like"/>
</dbReference>
<accession>A0A4P9Z1R0</accession>
<evidence type="ECO:0000313" key="6">
    <source>
        <dbReference type="Proteomes" id="UP000278143"/>
    </source>
</evidence>
<gene>
    <name evidence="5" type="ORF">SYNPS1DRAFT_28595</name>
</gene>
<feature type="region of interest" description="Disordered" evidence="3">
    <location>
        <begin position="731"/>
        <end position="762"/>
    </location>
</feature>
<dbReference type="Pfam" id="PF25909">
    <property type="entry name" value="zf-C2H2_AHC1"/>
    <property type="match status" value="1"/>
</dbReference>
<evidence type="ECO:0000259" key="4">
    <source>
        <dbReference type="PROSITE" id="PS51037"/>
    </source>
</evidence>
<dbReference type="Proteomes" id="UP000278143">
    <property type="component" value="Unassembled WGS sequence"/>
</dbReference>
<dbReference type="InterPro" id="IPR055129">
    <property type="entry name" value="YEATS_dom"/>
</dbReference>
<dbReference type="Gene3D" id="2.60.40.1970">
    <property type="entry name" value="YEATS domain"/>
    <property type="match status" value="1"/>
</dbReference>
<dbReference type="InterPro" id="IPR055127">
    <property type="entry name" value="YEATS2_3HBD"/>
</dbReference>
<dbReference type="GO" id="GO:0000785">
    <property type="term" value="C:chromatin"/>
    <property type="evidence" value="ECO:0007669"/>
    <property type="project" value="UniProtKB-ARBA"/>
</dbReference>
<dbReference type="CDD" id="cd16907">
    <property type="entry name" value="YEATS_YEATS2_like"/>
    <property type="match status" value="1"/>
</dbReference>
<keyword evidence="1 2" id="KW-0539">Nucleus</keyword>
<feature type="compositionally biased region" description="Low complexity" evidence="3">
    <location>
        <begin position="252"/>
        <end position="272"/>
    </location>
</feature>
<dbReference type="InterPro" id="IPR038704">
    <property type="entry name" value="YEAST_sf"/>
</dbReference>
<evidence type="ECO:0000256" key="3">
    <source>
        <dbReference type="SAM" id="MobiDB-lite"/>
    </source>
</evidence>
<feature type="region of interest" description="Disordered" evidence="3">
    <location>
        <begin position="377"/>
        <end position="415"/>
    </location>
</feature>
<feature type="compositionally biased region" description="Low complexity" evidence="3">
    <location>
        <begin position="904"/>
        <end position="913"/>
    </location>
</feature>
<feature type="region of interest" description="Disordered" evidence="3">
    <location>
        <begin position="776"/>
        <end position="796"/>
    </location>
</feature>
<dbReference type="InterPro" id="IPR005033">
    <property type="entry name" value="YEATS"/>
</dbReference>
<dbReference type="PROSITE" id="PS51037">
    <property type="entry name" value="YEATS"/>
    <property type="match status" value="1"/>
</dbReference>
<feature type="compositionally biased region" description="Polar residues" evidence="3">
    <location>
        <begin position="777"/>
        <end position="786"/>
    </location>
</feature>
<dbReference type="PANTHER" id="PTHR23195">
    <property type="entry name" value="YEATS DOMAIN"/>
    <property type="match status" value="1"/>
</dbReference>
<protein>
    <recommendedName>
        <fullName evidence="4">YEATS domain-containing protein</fullName>
    </recommendedName>
</protein>
<organism evidence="5 6">
    <name type="scientific">Syncephalis pseudoplumigaleata</name>
    <dbReference type="NCBI Taxonomy" id="1712513"/>
    <lineage>
        <taxon>Eukaryota</taxon>
        <taxon>Fungi</taxon>
        <taxon>Fungi incertae sedis</taxon>
        <taxon>Zoopagomycota</taxon>
        <taxon>Zoopagomycotina</taxon>
        <taxon>Zoopagomycetes</taxon>
        <taxon>Zoopagales</taxon>
        <taxon>Piptocephalidaceae</taxon>
        <taxon>Syncephalis</taxon>
    </lineage>
</organism>
<dbReference type="Pfam" id="PF03366">
    <property type="entry name" value="YEATS"/>
    <property type="match status" value="1"/>
</dbReference>
<comment type="subcellular location">
    <subcellularLocation>
        <location evidence="2">Nucleus</location>
    </subcellularLocation>
</comment>
<feature type="region of interest" description="Disordered" evidence="3">
    <location>
        <begin position="241"/>
        <end position="272"/>
    </location>
</feature>
<feature type="domain" description="YEATS" evidence="4">
    <location>
        <begin position="211"/>
        <end position="382"/>
    </location>
</feature>
<dbReference type="EMBL" id="KZ989658">
    <property type="protein sequence ID" value="RKP25681.1"/>
    <property type="molecule type" value="Genomic_DNA"/>
</dbReference>
<evidence type="ECO:0000313" key="5">
    <source>
        <dbReference type="EMBL" id="RKP25681.1"/>
    </source>
</evidence>
<feature type="compositionally biased region" description="Acidic residues" evidence="3">
    <location>
        <begin position="626"/>
        <end position="637"/>
    </location>
</feature>
<sequence>MAASNNSSSLARKLNEPTVQQTVQHVIEREFNLEILLKRRELSLIRQELAKGEHLLDTLRHIILYHDSDTTHTPDTRSSTVPAATAAHNQGEQDTLLTTMHVGGAMSSPTYRPRRPMRAGTTRKLAHHYGTGPMPLYGRRSDGIFVVMTCPHCRRSDFLNMQGFINHVKHKHQGELASHDEAIELCGVPVPKIKVFDESIDLDHETSRMDDVSTPTTPAAIATQDMASNHPPIETAIDMPGKHRATKQQDNPAAAAAATPAPPNGSSITSITSSGSRFYVKRRITDANEISTYLERVRFYIHPSYRPHDIVDVVKPPFQLLRYGWGEFPVRLQLFFSDTRNKPVDIVHMLRLDDSHSGDQTQGAERTFDIELDRNTRFTTAKDEGSMDGPNGTEPDKMDTVADAPSNGVEETSCAQVDADKADAASKDEHAIDEEHSATTQLDPLLKQAYMHYPLVKMNDTPHATHRRIPYRLACSMDEFAAWTHGRQRSVQWQQARAIRAYLAEHNAVPLPSMRTIINWCRQQPMATIAAQTMDDGKHVVAGSAGAQPPETDASTAVLPSSCTFCKFCGLRHIDASLLGAPWRAACPARPRQFRGPRSTLNSATTAAPLLAQLHQELLRATGNASDDDDDDDDSQMDSEFAPLSTSDEEDQQLDVEDMEIDVEVVDPQWTANNALLGCSAPETDPLEHLATWSMLATMPQVTASPMAIDWIWRVIGELHIPAYLPSALVPARKGRQPGGSSSAGRRDGSGSGNGGSGYRKEERAGRLAMARAFADTGTSAGQKESSPPARTHALRQQTSVGGVLLLATRAFLRHVLDKANEQRTLNERAPASTGQALAISTRERAMLMPFHVYQALYGSSDQFDFLTQRYLEANTTTTTTVDTPATLERTLDGLLEDLKKESSAPAAVSSKAAQEDKPAPSDNDDVRIGEKTQRVARQMQALRGSLKQQAEAAGDPLASTLRQRQGDAETLLTELTRTSHR</sequence>
<dbReference type="OrthoDB" id="1741717at2759"/>
<name>A0A4P9Z1R0_9FUNG</name>
<feature type="region of interest" description="Disordered" evidence="3">
    <location>
        <begin position="623"/>
        <end position="653"/>
    </location>
</feature>
<dbReference type="GO" id="GO:0006355">
    <property type="term" value="P:regulation of DNA-templated transcription"/>
    <property type="evidence" value="ECO:0007669"/>
    <property type="project" value="InterPro"/>
</dbReference>
<dbReference type="GO" id="GO:0005634">
    <property type="term" value="C:nucleus"/>
    <property type="evidence" value="ECO:0007669"/>
    <property type="project" value="UniProtKB-SubCell"/>
</dbReference>
<evidence type="ECO:0000256" key="1">
    <source>
        <dbReference type="ARBA" id="ARBA00023242"/>
    </source>
</evidence>
<reference evidence="6" key="1">
    <citation type="journal article" date="2018" name="Nat. Microbiol.">
        <title>Leveraging single-cell genomics to expand the fungal tree of life.</title>
        <authorList>
            <person name="Ahrendt S.R."/>
            <person name="Quandt C.A."/>
            <person name="Ciobanu D."/>
            <person name="Clum A."/>
            <person name="Salamov A."/>
            <person name="Andreopoulos B."/>
            <person name="Cheng J.F."/>
            <person name="Woyke T."/>
            <person name="Pelin A."/>
            <person name="Henrissat B."/>
            <person name="Reynolds N.K."/>
            <person name="Benny G.L."/>
            <person name="Smith M.E."/>
            <person name="James T.Y."/>
            <person name="Grigoriev I.V."/>
        </authorList>
    </citation>
    <scope>NUCLEOTIDE SEQUENCE [LARGE SCALE GENOMIC DNA]</scope>
    <source>
        <strain evidence="6">Benny S71-1</strain>
    </source>
</reference>
<dbReference type="AlphaFoldDB" id="A0A4P9Z1R0"/>